<dbReference type="Pfam" id="PF13516">
    <property type="entry name" value="LRR_6"/>
    <property type="match status" value="3"/>
</dbReference>
<dbReference type="InterPro" id="IPR032675">
    <property type="entry name" value="LRR_dom_sf"/>
</dbReference>
<proteinExistence type="predicted"/>
<keyword evidence="6" id="KW-1185">Reference proteome</keyword>
<dbReference type="GO" id="GO:0006913">
    <property type="term" value="P:nucleocytoplasmic transport"/>
    <property type="evidence" value="ECO:0007669"/>
    <property type="project" value="TreeGrafter"/>
</dbReference>
<dbReference type="InterPro" id="IPR048900">
    <property type="entry name" value="NLRX1_C"/>
</dbReference>
<dbReference type="GO" id="GO:0048471">
    <property type="term" value="C:perinuclear region of cytoplasm"/>
    <property type="evidence" value="ECO:0007669"/>
    <property type="project" value="TreeGrafter"/>
</dbReference>
<dbReference type="PANTHER" id="PTHR24113">
    <property type="entry name" value="RAN GTPASE-ACTIVATING PROTEIN 1"/>
    <property type="match status" value="1"/>
</dbReference>
<dbReference type="GO" id="GO:0005829">
    <property type="term" value="C:cytosol"/>
    <property type="evidence" value="ECO:0007669"/>
    <property type="project" value="TreeGrafter"/>
</dbReference>
<keyword evidence="1" id="KW-0343">GTPase activation</keyword>
<evidence type="ECO:0000259" key="4">
    <source>
        <dbReference type="Pfam" id="PF21402"/>
    </source>
</evidence>
<sequence>MNMLGPQSCKEIKDILLHPDCAITNLRLCNNPLTAEGAQFLAEALTGNRSLTHLSLLHTQLGDEGAEILASNLSKNTHLQELNLAYNGIRDQAALRLGEAASHHQTLNKVHLYFNELSDSGLRALQSLGDVRVLVSLREGADVSRHWSMILREFRANASGWDQERISAYLTLLLRDLQTSRALTGNLLRKVRLLRVETEVKRMLNRLKQGQL</sequence>
<evidence type="ECO:0000256" key="3">
    <source>
        <dbReference type="ARBA" id="ARBA00022737"/>
    </source>
</evidence>
<dbReference type="GO" id="GO:0005096">
    <property type="term" value="F:GTPase activator activity"/>
    <property type="evidence" value="ECO:0007669"/>
    <property type="project" value="UniProtKB-KW"/>
</dbReference>
<evidence type="ECO:0000256" key="2">
    <source>
        <dbReference type="ARBA" id="ARBA00022614"/>
    </source>
</evidence>
<dbReference type="SUPFAM" id="SSF52047">
    <property type="entry name" value="RNI-like"/>
    <property type="match status" value="1"/>
</dbReference>
<dbReference type="Pfam" id="PF21402">
    <property type="entry name" value="NLRX1_C"/>
    <property type="match status" value="1"/>
</dbReference>
<dbReference type="Gene3D" id="3.80.10.10">
    <property type="entry name" value="Ribonuclease Inhibitor"/>
    <property type="match status" value="1"/>
</dbReference>
<dbReference type="SMART" id="SM00368">
    <property type="entry name" value="LRR_RI"/>
    <property type="match status" value="3"/>
</dbReference>
<name>A0A8T2INR1_9PIPI</name>
<keyword evidence="3" id="KW-0677">Repeat</keyword>
<evidence type="ECO:0000256" key="1">
    <source>
        <dbReference type="ARBA" id="ARBA00022468"/>
    </source>
</evidence>
<dbReference type="AlphaFoldDB" id="A0A8T2INR1"/>
<dbReference type="EMBL" id="JAACNH010000008">
    <property type="protein sequence ID" value="KAG8434559.1"/>
    <property type="molecule type" value="Genomic_DNA"/>
</dbReference>
<dbReference type="GO" id="GO:0031267">
    <property type="term" value="F:small GTPase binding"/>
    <property type="evidence" value="ECO:0007669"/>
    <property type="project" value="TreeGrafter"/>
</dbReference>
<dbReference type="GO" id="GO:0005634">
    <property type="term" value="C:nucleus"/>
    <property type="evidence" value="ECO:0007669"/>
    <property type="project" value="TreeGrafter"/>
</dbReference>
<protein>
    <recommendedName>
        <fullName evidence="4">NLR family member X1 C-terminal domain-containing protein</fullName>
    </recommendedName>
</protein>
<feature type="domain" description="NLR family member X1 C-terminal" evidence="4">
    <location>
        <begin position="143"/>
        <end position="204"/>
    </location>
</feature>
<dbReference type="OrthoDB" id="120976at2759"/>
<dbReference type="InterPro" id="IPR001611">
    <property type="entry name" value="Leu-rich_rpt"/>
</dbReference>
<accession>A0A8T2INR1</accession>
<dbReference type="PANTHER" id="PTHR24113:SF12">
    <property type="entry name" value="RAN GTPASE-ACTIVATING PROTEIN 1"/>
    <property type="match status" value="1"/>
</dbReference>
<evidence type="ECO:0000313" key="5">
    <source>
        <dbReference type="EMBL" id="KAG8434559.1"/>
    </source>
</evidence>
<comment type="caution">
    <text evidence="5">The sequence shown here is derived from an EMBL/GenBank/DDBJ whole genome shotgun (WGS) entry which is preliminary data.</text>
</comment>
<dbReference type="InterPro" id="IPR027038">
    <property type="entry name" value="RanGap"/>
</dbReference>
<dbReference type="Proteomes" id="UP000812440">
    <property type="component" value="Chromosome 7"/>
</dbReference>
<evidence type="ECO:0000313" key="6">
    <source>
        <dbReference type="Proteomes" id="UP000812440"/>
    </source>
</evidence>
<keyword evidence="2" id="KW-0433">Leucine-rich repeat</keyword>
<organism evidence="5 6">
    <name type="scientific">Hymenochirus boettgeri</name>
    <name type="common">Congo dwarf clawed frog</name>
    <dbReference type="NCBI Taxonomy" id="247094"/>
    <lineage>
        <taxon>Eukaryota</taxon>
        <taxon>Metazoa</taxon>
        <taxon>Chordata</taxon>
        <taxon>Craniata</taxon>
        <taxon>Vertebrata</taxon>
        <taxon>Euteleostomi</taxon>
        <taxon>Amphibia</taxon>
        <taxon>Batrachia</taxon>
        <taxon>Anura</taxon>
        <taxon>Pipoidea</taxon>
        <taxon>Pipidae</taxon>
        <taxon>Pipinae</taxon>
        <taxon>Hymenochirus</taxon>
    </lineage>
</organism>
<gene>
    <name evidence="5" type="ORF">GDO86_012801</name>
</gene>
<reference evidence="5" key="1">
    <citation type="thesis" date="2020" institute="ProQuest LLC" country="789 East Eisenhower Parkway, Ann Arbor, MI, USA">
        <title>Comparative Genomics and Chromosome Evolution.</title>
        <authorList>
            <person name="Mudd A.B."/>
        </authorList>
    </citation>
    <scope>NUCLEOTIDE SEQUENCE</scope>
    <source>
        <strain evidence="5">Female2</strain>
        <tissue evidence="5">Blood</tissue>
    </source>
</reference>